<name>A0A0N7L5M7_PLAHL</name>
<dbReference type="AlphaFoldDB" id="A0A0N7L5M7"/>
<protein>
    <submittedName>
        <fullName evidence="1">Uncharacterized protein</fullName>
    </submittedName>
</protein>
<organism evidence="1 2">
    <name type="scientific">Plasmopara halstedii</name>
    <name type="common">Downy mildew of sunflower</name>
    <dbReference type="NCBI Taxonomy" id="4781"/>
    <lineage>
        <taxon>Eukaryota</taxon>
        <taxon>Sar</taxon>
        <taxon>Stramenopiles</taxon>
        <taxon>Oomycota</taxon>
        <taxon>Peronosporomycetes</taxon>
        <taxon>Peronosporales</taxon>
        <taxon>Peronosporaceae</taxon>
        <taxon>Plasmopara</taxon>
    </lineage>
</organism>
<dbReference type="RefSeq" id="XP_024578276.1">
    <property type="nucleotide sequence ID" value="XM_024727728.1"/>
</dbReference>
<proteinExistence type="predicted"/>
<evidence type="ECO:0000313" key="2">
    <source>
        <dbReference type="Proteomes" id="UP000054928"/>
    </source>
</evidence>
<evidence type="ECO:0000313" key="1">
    <source>
        <dbReference type="EMBL" id="CEG41907.1"/>
    </source>
</evidence>
<dbReference type="Proteomes" id="UP000054928">
    <property type="component" value="Unassembled WGS sequence"/>
</dbReference>
<sequence length="91" mass="9977">MTRGIESQLNLLFSISHASNSIWTDATRLSIGLFLAAMTRCRVAIHQAVNLPRASTIKTVYKLQKENAAFEASASRKQDLTIVASCISPKL</sequence>
<accession>A0A0N7L5M7</accession>
<keyword evidence="2" id="KW-1185">Reference proteome</keyword>
<reference evidence="2" key="1">
    <citation type="submission" date="2014-09" db="EMBL/GenBank/DDBJ databases">
        <authorList>
            <person name="Sharma Rahul"/>
            <person name="Thines Marco"/>
        </authorList>
    </citation>
    <scope>NUCLEOTIDE SEQUENCE [LARGE SCALE GENOMIC DNA]</scope>
</reference>
<dbReference type="GeneID" id="36407275"/>
<dbReference type="EMBL" id="CCYD01000610">
    <property type="protein sequence ID" value="CEG41907.1"/>
    <property type="molecule type" value="Genomic_DNA"/>
</dbReference>